<dbReference type="FunFam" id="2.60.40.10:FF:000369">
    <property type="entry name" value="Protein tyrosine phosphatase, receptor type B"/>
    <property type="match status" value="1"/>
</dbReference>
<dbReference type="AlphaFoldDB" id="A0AAW0N1R5"/>
<evidence type="ECO:0000256" key="1">
    <source>
        <dbReference type="ARBA" id="ARBA00013064"/>
    </source>
</evidence>
<evidence type="ECO:0000259" key="3">
    <source>
        <dbReference type="PROSITE" id="PS50853"/>
    </source>
</evidence>
<evidence type="ECO:0000313" key="4">
    <source>
        <dbReference type="EMBL" id="KAK7883818.1"/>
    </source>
</evidence>
<sequence>MELWARTVRNILLIQPHGAVGRTVPAAVVSLTAHSRNLSDSLDLSWTRPEGDLSGFSLVLLSPNRSVTSEQEIGPEHTGFTFTRLVPGRKYTAVVTSRSGELSNSATTQARTAPLPPSSLLFAGITNTSLELTWTLPALSDYDDFELRLRTVSGALEREGERSYSRSISTSIRTKPGRVHSLHCRPQSSTSISCSWAPPEADYDSFTVECVLQEAQVLVYSRRTGRESNFYLISSLEPHRRYTITVKVISDRMISEPAQESVVTMIDRPPVPPLSTRVSENAQVSQSSIWFRFNCSWFSDVNGAVRFFTVVVTDVSSVQPEQHHPLASYRDYSSNSSVRSYQTGFFSNMCSEGPDRDLDRGLDRDLDRGLDQEQLLERSTEGFNISLGSGMDLLGGSCSESPEIYCDGPLKPKTAYRISIRAFTQLSQQDSDGAASPLFSDTFLSLPVVTEAVPRSGVVEGIGAENKKSDGGDSDRPQKLEEREAHVCASPRRQRTQTHLQSHKDHEFRGSSGEAAGRLSLPAVRGIRGPEGRGTEPASGHRSAAGKPRKEPLQQHPALRLDAGEAVVHRRRSQLRLHQRQLHPGL</sequence>
<gene>
    <name evidence="4" type="ORF">WMY93_026941</name>
</gene>
<dbReference type="InterPro" id="IPR036116">
    <property type="entry name" value="FN3_sf"/>
</dbReference>
<proteinExistence type="predicted"/>
<reference evidence="5" key="1">
    <citation type="submission" date="2024-04" db="EMBL/GenBank/DDBJ databases">
        <title>Salinicola lusitanus LLJ914,a marine bacterium isolated from the Okinawa Trough.</title>
        <authorList>
            <person name="Li J."/>
        </authorList>
    </citation>
    <scope>NUCLEOTIDE SEQUENCE [LARGE SCALE GENOMIC DNA]</scope>
</reference>
<dbReference type="GO" id="GO:0004725">
    <property type="term" value="F:protein tyrosine phosphatase activity"/>
    <property type="evidence" value="ECO:0007669"/>
    <property type="project" value="UniProtKB-EC"/>
</dbReference>
<evidence type="ECO:0000313" key="5">
    <source>
        <dbReference type="Proteomes" id="UP001460270"/>
    </source>
</evidence>
<protein>
    <recommendedName>
        <fullName evidence="1">protein-tyrosine-phosphatase</fullName>
        <ecNumber evidence="1">3.1.3.48</ecNumber>
    </recommendedName>
</protein>
<dbReference type="Gene3D" id="2.60.40.10">
    <property type="entry name" value="Immunoglobulins"/>
    <property type="match status" value="2"/>
</dbReference>
<dbReference type="EC" id="3.1.3.48" evidence="1"/>
<feature type="domain" description="Fibronectin type-III" evidence="3">
    <location>
        <begin position="27"/>
        <end position="118"/>
    </location>
</feature>
<dbReference type="GO" id="GO:0001525">
    <property type="term" value="P:angiogenesis"/>
    <property type="evidence" value="ECO:0007669"/>
    <property type="project" value="TreeGrafter"/>
</dbReference>
<dbReference type="CDD" id="cd00063">
    <property type="entry name" value="FN3"/>
    <property type="match status" value="2"/>
</dbReference>
<dbReference type="Pfam" id="PF00041">
    <property type="entry name" value="fn3"/>
    <property type="match status" value="2"/>
</dbReference>
<dbReference type="SUPFAM" id="SSF49265">
    <property type="entry name" value="Fibronectin type III"/>
    <property type="match status" value="3"/>
</dbReference>
<comment type="caution">
    <text evidence="4">The sequence shown here is derived from an EMBL/GenBank/DDBJ whole genome shotgun (WGS) entry which is preliminary data.</text>
</comment>
<dbReference type="Pfam" id="PF18861">
    <property type="entry name" value="PTP_tm"/>
    <property type="match status" value="2"/>
</dbReference>
<dbReference type="GO" id="GO:0043235">
    <property type="term" value="C:receptor complex"/>
    <property type="evidence" value="ECO:0007669"/>
    <property type="project" value="TreeGrafter"/>
</dbReference>
<evidence type="ECO:0000256" key="2">
    <source>
        <dbReference type="SAM" id="MobiDB-lite"/>
    </source>
</evidence>
<dbReference type="InterPro" id="IPR003961">
    <property type="entry name" value="FN3_dom"/>
</dbReference>
<feature type="compositionally biased region" description="Basic and acidic residues" evidence="2">
    <location>
        <begin position="465"/>
        <end position="486"/>
    </location>
</feature>
<dbReference type="InterPro" id="IPR013783">
    <property type="entry name" value="Ig-like_fold"/>
</dbReference>
<feature type="compositionally biased region" description="Basic residues" evidence="2">
    <location>
        <begin position="569"/>
        <end position="586"/>
    </location>
</feature>
<keyword evidence="5" id="KW-1185">Reference proteome</keyword>
<dbReference type="GO" id="GO:0045296">
    <property type="term" value="F:cadherin binding"/>
    <property type="evidence" value="ECO:0007669"/>
    <property type="project" value="TreeGrafter"/>
</dbReference>
<accession>A0AAW0N1R5</accession>
<dbReference type="EMBL" id="JBBPFD010000020">
    <property type="protein sequence ID" value="KAK7883818.1"/>
    <property type="molecule type" value="Genomic_DNA"/>
</dbReference>
<dbReference type="PANTHER" id="PTHR46957">
    <property type="entry name" value="CYTOKINE RECEPTOR"/>
    <property type="match status" value="1"/>
</dbReference>
<dbReference type="PANTHER" id="PTHR46957:SF2">
    <property type="entry name" value="RECEPTOR-TYPE TYROSINE-PROTEIN PHOSPHATASE BETA"/>
    <property type="match status" value="1"/>
</dbReference>
<dbReference type="SMART" id="SM00060">
    <property type="entry name" value="FN3"/>
    <property type="match status" value="4"/>
</dbReference>
<feature type="domain" description="Fibronectin type-III" evidence="3">
    <location>
        <begin position="175"/>
        <end position="269"/>
    </location>
</feature>
<name>A0AAW0N1R5_9GOBI</name>
<dbReference type="Proteomes" id="UP001460270">
    <property type="component" value="Unassembled WGS sequence"/>
</dbReference>
<dbReference type="InterPro" id="IPR041201">
    <property type="entry name" value="PTPRJ_TM"/>
</dbReference>
<feature type="region of interest" description="Disordered" evidence="2">
    <location>
        <begin position="460"/>
        <end position="586"/>
    </location>
</feature>
<dbReference type="InterPro" id="IPR050713">
    <property type="entry name" value="RTP_Phos/Ushers"/>
</dbReference>
<organism evidence="4 5">
    <name type="scientific">Mugilogobius chulae</name>
    <name type="common">yellowstripe goby</name>
    <dbReference type="NCBI Taxonomy" id="88201"/>
    <lineage>
        <taxon>Eukaryota</taxon>
        <taxon>Metazoa</taxon>
        <taxon>Chordata</taxon>
        <taxon>Craniata</taxon>
        <taxon>Vertebrata</taxon>
        <taxon>Euteleostomi</taxon>
        <taxon>Actinopterygii</taxon>
        <taxon>Neopterygii</taxon>
        <taxon>Teleostei</taxon>
        <taxon>Neoteleostei</taxon>
        <taxon>Acanthomorphata</taxon>
        <taxon>Gobiaria</taxon>
        <taxon>Gobiiformes</taxon>
        <taxon>Gobioidei</taxon>
        <taxon>Gobiidae</taxon>
        <taxon>Gobionellinae</taxon>
        <taxon>Mugilogobius</taxon>
    </lineage>
</organism>
<dbReference type="PROSITE" id="PS50853">
    <property type="entry name" value="FN3"/>
    <property type="match status" value="2"/>
</dbReference>